<proteinExistence type="predicted"/>
<dbReference type="InterPro" id="IPR036598">
    <property type="entry name" value="GOLD_dom_sf"/>
</dbReference>
<dbReference type="PANTHER" id="PTHR23324">
    <property type="entry name" value="SEC14 RELATED PROTEIN"/>
    <property type="match status" value="1"/>
</dbReference>
<evidence type="ECO:0000313" key="4">
    <source>
        <dbReference type="EMBL" id="KAL3267885.1"/>
    </source>
</evidence>
<dbReference type="SMART" id="SM00516">
    <property type="entry name" value="SEC14"/>
    <property type="match status" value="1"/>
</dbReference>
<name>A0ABD2MNC3_9CUCU</name>
<dbReference type="SUPFAM" id="SSF101576">
    <property type="entry name" value="Supernatant protein factor (SPF), C-terminal domain"/>
    <property type="match status" value="1"/>
</dbReference>
<dbReference type="CDD" id="cd00170">
    <property type="entry name" value="SEC14"/>
    <property type="match status" value="1"/>
</dbReference>
<dbReference type="InterPro" id="IPR036865">
    <property type="entry name" value="CRAL-TRIO_dom_sf"/>
</dbReference>
<sequence length="378" mass="42919">MLRQSMKWRLVMEVDGALKTWQPPEVVTIYEPCGVSGYDKDGAPIVIVPFAGLDIVGMLHSVSKQDLIKATIQILEENMDLAAETGAQQVVVIFDMENFNLRQYAWRPAAEVVIQLIQMYEMNYPEILKACYIINAPRVFAIAFNIVKKFMDAYTLSKIQIIKNDPAKWKKKLLENIEPDNLPKHFGGSLTDPDGNPRLTTKIKQGGKIPESYYMKNLQTTSPDTEKEYISTTIKKGDKLKLEFDVEESGTFLRWDFRTEGHDIRFGITVQDSEGKKTEAVRHQRVAAHQIDESGVLACQAPSKYIVTFDNSYSLLRSKKLQYRVFITPPLGELGILPDDAIKLINNNEENEEELLAAVEKDVEKIENISNSIIQPVY</sequence>
<dbReference type="Gene3D" id="2.60.120.680">
    <property type="entry name" value="GOLD domain"/>
    <property type="match status" value="1"/>
</dbReference>
<organism evidence="4 5">
    <name type="scientific">Cryptolaemus montrouzieri</name>
    <dbReference type="NCBI Taxonomy" id="559131"/>
    <lineage>
        <taxon>Eukaryota</taxon>
        <taxon>Metazoa</taxon>
        <taxon>Ecdysozoa</taxon>
        <taxon>Arthropoda</taxon>
        <taxon>Hexapoda</taxon>
        <taxon>Insecta</taxon>
        <taxon>Pterygota</taxon>
        <taxon>Neoptera</taxon>
        <taxon>Endopterygota</taxon>
        <taxon>Coleoptera</taxon>
        <taxon>Polyphaga</taxon>
        <taxon>Cucujiformia</taxon>
        <taxon>Coccinelloidea</taxon>
        <taxon>Coccinellidae</taxon>
        <taxon>Scymninae</taxon>
        <taxon>Scymnini</taxon>
        <taxon>Cryptolaemus</taxon>
    </lineage>
</organism>
<reference evidence="4 5" key="1">
    <citation type="journal article" date="2021" name="BMC Biol.">
        <title>Horizontally acquired antibacterial genes associated with adaptive radiation of ladybird beetles.</title>
        <authorList>
            <person name="Li H.S."/>
            <person name="Tang X.F."/>
            <person name="Huang Y.H."/>
            <person name="Xu Z.Y."/>
            <person name="Chen M.L."/>
            <person name="Du X.Y."/>
            <person name="Qiu B.Y."/>
            <person name="Chen P.T."/>
            <person name="Zhang W."/>
            <person name="Slipinski A."/>
            <person name="Escalona H.E."/>
            <person name="Waterhouse R.M."/>
            <person name="Zwick A."/>
            <person name="Pang H."/>
        </authorList>
    </citation>
    <scope>NUCLEOTIDE SEQUENCE [LARGE SCALE GENOMIC DNA]</scope>
    <source>
        <strain evidence="4">SYSU2018</strain>
    </source>
</reference>
<comment type="caution">
    <text evidence="4">The sequence shown here is derived from an EMBL/GenBank/DDBJ whole genome shotgun (WGS) entry which is preliminary data.</text>
</comment>
<accession>A0ABD2MNC3</accession>
<feature type="domain" description="GOLD" evidence="3">
    <location>
        <begin position="227"/>
        <end position="327"/>
    </location>
</feature>
<dbReference type="InterPro" id="IPR001251">
    <property type="entry name" value="CRAL-TRIO_dom"/>
</dbReference>
<keyword evidence="5" id="KW-1185">Reference proteome</keyword>
<dbReference type="InterPro" id="IPR009038">
    <property type="entry name" value="GOLD_dom"/>
</dbReference>
<evidence type="ECO:0000259" key="3">
    <source>
        <dbReference type="PROSITE" id="PS50866"/>
    </source>
</evidence>
<gene>
    <name evidence="4" type="ORF">HHI36_007025</name>
</gene>
<dbReference type="SUPFAM" id="SSF52087">
    <property type="entry name" value="CRAL/TRIO domain"/>
    <property type="match status" value="1"/>
</dbReference>
<keyword evidence="1" id="KW-0175">Coiled coil</keyword>
<dbReference type="AlphaFoldDB" id="A0ABD2MNC3"/>
<evidence type="ECO:0000259" key="2">
    <source>
        <dbReference type="PROSITE" id="PS50191"/>
    </source>
</evidence>
<feature type="coiled-coil region" evidence="1">
    <location>
        <begin position="342"/>
        <end position="369"/>
    </location>
</feature>
<dbReference type="Pfam" id="PF00650">
    <property type="entry name" value="CRAL_TRIO"/>
    <property type="match status" value="1"/>
</dbReference>
<evidence type="ECO:0000256" key="1">
    <source>
        <dbReference type="SAM" id="Coils"/>
    </source>
</evidence>
<dbReference type="PANTHER" id="PTHR23324:SF83">
    <property type="entry name" value="SEC14-LIKE PROTEIN 2"/>
    <property type="match status" value="1"/>
</dbReference>
<dbReference type="Proteomes" id="UP001516400">
    <property type="component" value="Unassembled WGS sequence"/>
</dbReference>
<dbReference type="EMBL" id="JABFTP020000021">
    <property type="protein sequence ID" value="KAL3267885.1"/>
    <property type="molecule type" value="Genomic_DNA"/>
</dbReference>
<evidence type="ECO:0008006" key="6">
    <source>
        <dbReference type="Google" id="ProtNLM"/>
    </source>
</evidence>
<feature type="domain" description="CRAL-TRIO" evidence="2">
    <location>
        <begin position="23"/>
        <end position="194"/>
    </location>
</feature>
<evidence type="ECO:0000313" key="5">
    <source>
        <dbReference type="Proteomes" id="UP001516400"/>
    </source>
</evidence>
<protein>
    <recommendedName>
        <fullName evidence="6">SEC14-like protein 2</fullName>
    </recommendedName>
</protein>
<dbReference type="PROSITE" id="PS50866">
    <property type="entry name" value="GOLD"/>
    <property type="match status" value="1"/>
</dbReference>
<dbReference type="PROSITE" id="PS50191">
    <property type="entry name" value="CRAL_TRIO"/>
    <property type="match status" value="1"/>
</dbReference>
<dbReference type="Gene3D" id="3.40.525.10">
    <property type="entry name" value="CRAL-TRIO lipid binding domain"/>
    <property type="match status" value="1"/>
</dbReference>
<dbReference type="InterPro" id="IPR051064">
    <property type="entry name" value="SEC14/CRAL-TRIO_domain"/>
</dbReference>